<evidence type="ECO:0000256" key="3">
    <source>
        <dbReference type="ARBA" id="ARBA00022827"/>
    </source>
</evidence>
<accession>A0A9P4XRE5</accession>
<feature type="region of interest" description="Disordered" evidence="6">
    <location>
        <begin position="42"/>
        <end position="71"/>
    </location>
</feature>
<proteinExistence type="inferred from homology"/>
<dbReference type="Pfam" id="PF06999">
    <property type="entry name" value="Suc_Fer-like"/>
    <property type="match status" value="1"/>
</dbReference>
<keyword evidence="3" id="KW-0274">FAD</keyword>
<dbReference type="InterPro" id="IPR009737">
    <property type="entry name" value="Aim32/Apd1-like"/>
</dbReference>
<dbReference type="AlphaFoldDB" id="A0A9P4XRE5"/>
<organism evidence="8 9">
    <name type="scientific">Trichoderma lentiforme</name>
    <dbReference type="NCBI Taxonomy" id="1567552"/>
    <lineage>
        <taxon>Eukaryota</taxon>
        <taxon>Fungi</taxon>
        <taxon>Dikarya</taxon>
        <taxon>Ascomycota</taxon>
        <taxon>Pezizomycotina</taxon>
        <taxon>Sordariomycetes</taxon>
        <taxon>Hypocreomycetidae</taxon>
        <taxon>Hypocreales</taxon>
        <taxon>Hypocreaceae</taxon>
        <taxon>Trichoderma</taxon>
    </lineage>
</organism>
<dbReference type="InterPro" id="IPR008333">
    <property type="entry name" value="Cbr1-like_FAD-bd_dom"/>
</dbReference>
<dbReference type="SUPFAM" id="SSF63380">
    <property type="entry name" value="Riboflavin synthase domain-like"/>
    <property type="match status" value="1"/>
</dbReference>
<feature type="domain" description="FAD-binding FR-type" evidence="7">
    <location>
        <begin position="449"/>
        <end position="563"/>
    </location>
</feature>
<dbReference type="SUPFAM" id="SSF52343">
    <property type="entry name" value="Ferredoxin reductase-like, C-terminal NADP-linked domain"/>
    <property type="match status" value="1"/>
</dbReference>
<dbReference type="Pfam" id="PF00175">
    <property type="entry name" value="NAD_binding_1"/>
    <property type="match status" value="1"/>
</dbReference>
<comment type="similarity">
    <text evidence="4">Belongs to the AIM32 family.</text>
</comment>
<gene>
    <name evidence="8" type="ORF">CFAM422_000212</name>
</gene>
<dbReference type="SUPFAM" id="SSF52833">
    <property type="entry name" value="Thioredoxin-like"/>
    <property type="match status" value="1"/>
</dbReference>
<comment type="caution">
    <text evidence="8">The sequence shown here is derived from an EMBL/GenBank/DDBJ whole genome shotgun (WGS) entry which is preliminary data.</text>
</comment>
<evidence type="ECO:0000259" key="7">
    <source>
        <dbReference type="PROSITE" id="PS51384"/>
    </source>
</evidence>
<reference evidence="8 9" key="1">
    <citation type="submission" date="2018-06" db="EMBL/GenBank/DDBJ databases">
        <title>Genome analysis of cellulolytic fungus Trichoderma lentiforme CFAM-422.</title>
        <authorList>
            <person name="Steindorff A.S."/>
            <person name="Formighieri E.F."/>
            <person name="Midorikawa G.E.O."/>
            <person name="Tamietti M.S."/>
            <person name="Ramos E.Z."/>
            <person name="Silva A.S."/>
            <person name="Bon E.P.S."/>
            <person name="Mendes T.D."/>
            <person name="Damaso M.C.T."/>
            <person name="Favaro L.C.L."/>
        </authorList>
    </citation>
    <scope>NUCLEOTIDE SEQUENCE [LARGE SCALE GENOMIC DNA]</scope>
    <source>
        <strain evidence="8 9">CFAM-422</strain>
    </source>
</reference>
<evidence type="ECO:0000313" key="8">
    <source>
        <dbReference type="EMBL" id="KAF3077390.1"/>
    </source>
</evidence>
<dbReference type="InterPro" id="IPR017938">
    <property type="entry name" value="Riboflavin_synthase-like_b-brl"/>
</dbReference>
<dbReference type="PROSITE" id="PS51384">
    <property type="entry name" value="FAD_FR"/>
    <property type="match status" value="1"/>
</dbReference>
<evidence type="ECO:0000256" key="5">
    <source>
        <dbReference type="ARBA" id="ARBA00040895"/>
    </source>
</evidence>
<dbReference type="CDD" id="cd06183">
    <property type="entry name" value="cyt_b5_reduct_like"/>
    <property type="match status" value="1"/>
</dbReference>
<evidence type="ECO:0000256" key="6">
    <source>
        <dbReference type="SAM" id="MobiDB-lite"/>
    </source>
</evidence>
<evidence type="ECO:0000256" key="4">
    <source>
        <dbReference type="ARBA" id="ARBA00038208"/>
    </source>
</evidence>
<dbReference type="EMBL" id="QLNT01000001">
    <property type="protein sequence ID" value="KAF3077390.1"/>
    <property type="molecule type" value="Genomic_DNA"/>
</dbReference>
<evidence type="ECO:0000256" key="2">
    <source>
        <dbReference type="ARBA" id="ARBA00022630"/>
    </source>
</evidence>
<dbReference type="Gene3D" id="2.40.30.10">
    <property type="entry name" value="Translation factors"/>
    <property type="match status" value="1"/>
</dbReference>
<comment type="cofactor">
    <cofactor evidence="1">
        <name>FAD</name>
        <dbReference type="ChEBI" id="CHEBI:57692"/>
    </cofactor>
</comment>
<evidence type="ECO:0000313" key="9">
    <source>
        <dbReference type="Proteomes" id="UP000801864"/>
    </source>
</evidence>
<keyword evidence="2" id="KW-0285">Flavoprotein</keyword>
<keyword evidence="9" id="KW-1185">Reference proteome</keyword>
<dbReference type="Gene3D" id="3.40.50.80">
    <property type="entry name" value="Nucleotide-binding domain of ferredoxin-NADP reductase (FNR) module"/>
    <property type="match status" value="1"/>
</dbReference>
<dbReference type="Gene3D" id="3.40.30.10">
    <property type="entry name" value="Glutaredoxin"/>
    <property type="match status" value="1"/>
</dbReference>
<protein>
    <recommendedName>
        <fullName evidence="5">Altered inheritance of mitochondria protein 32</fullName>
    </recommendedName>
</protein>
<dbReference type="CDD" id="cd03062">
    <property type="entry name" value="TRX_Fd_Sucrase"/>
    <property type="match status" value="1"/>
</dbReference>
<dbReference type="InterPro" id="IPR001433">
    <property type="entry name" value="OxRdtase_FAD/NAD-bd"/>
</dbReference>
<dbReference type="Proteomes" id="UP000801864">
    <property type="component" value="Unassembled WGS sequence"/>
</dbReference>
<evidence type="ECO:0000256" key="1">
    <source>
        <dbReference type="ARBA" id="ARBA00001974"/>
    </source>
</evidence>
<dbReference type="InterPro" id="IPR039261">
    <property type="entry name" value="FNR_nucleotide-bd"/>
</dbReference>
<name>A0A9P4XRE5_9HYPO</name>
<dbReference type="InterPro" id="IPR036249">
    <property type="entry name" value="Thioredoxin-like_sf"/>
</dbReference>
<dbReference type="PANTHER" id="PTHR31902:SF7">
    <property type="entry name" value="ALTERED INHERITANCE OF MITOCHONDRIA PROTEIN 32"/>
    <property type="match status" value="1"/>
</dbReference>
<dbReference type="Pfam" id="PF00970">
    <property type="entry name" value="FAD_binding_6"/>
    <property type="match status" value="1"/>
</dbReference>
<sequence>MSLRMPLHVHAHVSVYMPLRPTTTLRLPRQFSTKARIGVQHSIAPAIPSRRRSLTSKTSRPHPPPPFSTVSTCPSPTCGCADTPAMPDGLEIDRENPLNGVMAGYAEHVVVCTGKDDWMSKIEDENSGDNLAADLKELFGRGGKYTDPFHHISVINSSFPSSVPPRKEIQSTSVYLLPSFKYVPFLPRVSFDSVKALAKGFLLPEKLHPAHAGLSPVHRDRLTRKEAFQGLLPGVQDVKDILVLICGHGGRDMRCGAMGPVLRDEFEDKLERQGFNVASEAVQIGSLDGNLEIEGSSNDKVARVGLISHIGGHKFAGNVIIYIPPGHTTAGGEKHPLAGYGIWYGRVEPKHVEGIVGETVMGGRVVQDKFRGGIDAHRRILRLAFSTTTRTTSPSARCLRQYSTASQSQSHSRPVKKSRKIPIFITTAILGGTIYYFSSPSKPTLLNSETFIPYTITSREAISPTSFIFTISPHTPNPSLPYLTPSTSSWRYPLWSVEFKQPQVQIARHYTPLPPQSSEDPADGSLRFYVRAIGGGEMSTYLSRLGVGHDVWLRGPHVGFDVTARLGAMDNVVFLAGGTGVVPAMQVAKAVLEKNPDAQVNLLWAVRKREELQRVSSSPVRRPSWWQFWVTNSSEPVELHSQLQDPSPIAKQLRDMKTTYGQRLRIQVAIDEEQTQFREADLQNAVSGAQDRRLLANRSLTGSGCRLHDSALLESTSEFETPAGSDDCKCGHGAGKNLFMVSGPDGFIAHYAGPKRWLGGQQVQGPVGGVAAQLQRRYPKLADDWLVLKL</sequence>
<dbReference type="GO" id="GO:0016491">
    <property type="term" value="F:oxidoreductase activity"/>
    <property type="evidence" value="ECO:0007669"/>
    <property type="project" value="InterPro"/>
</dbReference>
<dbReference type="PANTHER" id="PTHR31902">
    <property type="entry name" value="ACTIN PATCHES DISTAL PROTEIN 1"/>
    <property type="match status" value="1"/>
</dbReference>
<dbReference type="InterPro" id="IPR017927">
    <property type="entry name" value="FAD-bd_FR_type"/>
</dbReference>